<dbReference type="RefSeq" id="WP_413279818.1">
    <property type="nucleotide sequence ID" value="NZ_JBHFNT010000215.1"/>
</dbReference>
<evidence type="ECO:0000256" key="2">
    <source>
        <dbReference type="ARBA" id="ARBA00007400"/>
    </source>
</evidence>
<feature type="transmembrane region" description="Helical" evidence="7">
    <location>
        <begin position="221"/>
        <end position="244"/>
    </location>
</feature>
<evidence type="ECO:0000256" key="5">
    <source>
        <dbReference type="ARBA" id="ARBA00022989"/>
    </source>
</evidence>
<feature type="transmembrane region" description="Helical" evidence="7">
    <location>
        <begin position="187"/>
        <end position="209"/>
    </location>
</feature>
<feature type="domain" description="Acyltransferase 3" evidence="8">
    <location>
        <begin position="27"/>
        <end position="378"/>
    </location>
</feature>
<dbReference type="EMBL" id="JBHFNT010000215">
    <property type="protein sequence ID" value="MFB2837470.1"/>
    <property type="molecule type" value="Genomic_DNA"/>
</dbReference>
<dbReference type="InterPro" id="IPR002656">
    <property type="entry name" value="Acyl_transf_3_dom"/>
</dbReference>
<feature type="transmembrane region" description="Helical" evidence="7">
    <location>
        <begin position="70"/>
        <end position="89"/>
    </location>
</feature>
<feature type="transmembrane region" description="Helical" evidence="7">
    <location>
        <begin position="325"/>
        <end position="345"/>
    </location>
</feature>
<evidence type="ECO:0000259" key="8">
    <source>
        <dbReference type="Pfam" id="PF01757"/>
    </source>
</evidence>
<keyword evidence="4 7" id="KW-0812">Transmembrane</keyword>
<evidence type="ECO:0000313" key="9">
    <source>
        <dbReference type="EMBL" id="MFB2837470.1"/>
    </source>
</evidence>
<evidence type="ECO:0000256" key="1">
    <source>
        <dbReference type="ARBA" id="ARBA00004651"/>
    </source>
</evidence>
<keyword evidence="10" id="KW-1185">Reference proteome</keyword>
<evidence type="ECO:0000256" key="6">
    <source>
        <dbReference type="ARBA" id="ARBA00023136"/>
    </source>
</evidence>
<gene>
    <name evidence="9" type="ORF">ACE1CA_23325</name>
</gene>
<feature type="transmembrane region" description="Helical" evidence="7">
    <location>
        <begin position="109"/>
        <end position="130"/>
    </location>
</feature>
<dbReference type="PANTHER" id="PTHR40074:SF2">
    <property type="entry name" value="O-ACETYLTRANSFERASE WECH"/>
    <property type="match status" value="1"/>
</dbReference>
<feature type="transmembrane region" description="Helical" evidence="7">
    <location>
        <begin position="155"/>
        <end position="175"/>
    </location>
</feature>
<keyword evidence="9" id="KW-0012">Acyltransferase</keyword>
<evidence type="ECO:0000256" key="4">
    <source>
        <dbReference type="ARBA" id="ARBA00022692"/>
    </source>
</evidence>
<reference evidence="9 10" key="1">
    <citation type="submission" date="2024-09" db="EMBL/GenBank/DDBJ databases">
        <title>Floridaenema gen nov. (Aerosakkonemataceae, Aerosakkonematales ord. nov., Cyanobacteria) from benthic tropical and subtropical fresh waters, with the description of four new species.</title>
        <authorList>
            <person name="Moretto J.A."/>
            <person name="Berthold D.E."/>
            <person name="Lefler F.W."/>
            <person name="Huang I.-S."/>
            <person name="Laughinghouse H. IV."/>
        </authorList>
    </citation>
    <scope>NUCLEOTIDE SEQUENCE [LARGE SCALE GENOMIC DNA]</scope>
    <source>
        <strain evidence="9 10">BLCC-F167</strain>
    </source>
</reference>
<proteinExistence type="inferred from homology"/>
<dbReference type="Proteomes" id="UP001576780">
    <property type="component" value="Unassembled WGS sequence"/>
</dbReference>
<feature type="transmembrane region" description="Helical" evidence="7">
    <location>
        <begin position="365"/>
        <end position="387"/>
    </location>
</feature>
<organism evidence="9 10">
    <name type="scientific">Floridaenema evergladense BLCC-F167</name>
    <dbReference type="NCBI Taxonomy" id="3153639"/>
    <lineage>
        <taxon>Bacteria</taxon>
        <taxon>Bacillati</taxon>
        <taxon>Cyanobacteriota</taxon>
        <taxon>Cyanophyceae</taxon>
        <taxon>Oscillatoriophycideae</taxon>
        <taxon>Aerosakkonematales</taxon>
        <taxon>Aerosakkonemataceae</taxon>
        <taxon>Floridanema</taxon>
        <taxon>Floridanema evergladense</taxon>
    </lineage>
</organism>
<keyword evidence="9" id="KW-0808">Transferase</keyword>
<feature type="transmembrane region" description="Helical" evidence="7">
    <location>
        <begin position="265"/>
        <end position="287"/>
    </location>
</feature>
<keyword evidence="3" id="KW-1003">Cell membrane</keyword>
<feature type="transmembrane region" description="Helical" evidence="7">
    <location>
        <begin position="299"/>
        <end position="318"/>
    </location>
</feature>
<keyword evidence="5 7" id="KW-1133">Transmembrane helix</keyword>
<evidence type="ECO:0000313" key="10">
    <source>
        <dbReference type="Proteomes" id="UP001576780"/>
    </source>
</evidence>
<comment type="similarity">
    <text evidence="2">Belongs to the acyltransferase 3 family.</text>
</comment>
<evidence type="ECO:0000256" key="7">
    <source>
        <dbReference type="SAM" id="Phobius"/>
    </source>
</evidence>
<evidence type="ECO:0000256" key="3">
    <source>
        <dbReference type="ARBA" id="ARBA00022475"/>
    </source>
</evidence>
<sequence length="397" mass="45241">MEISANSGDSYPKSEPTTLAKKEQKFEAFDFLRAIFSLAIVAYKTKIYNIPKILLPNNFTRWLSDYVLNGMVGALAVPVFLQVSLFLFYNKSEKTGFKYFIQKRLPRLIYLYVFWVGAITLYDVLFFGGFEVIRKATSSIKTFAEFIMSGNSTPYFFFFSLIFVTVLAEILILLFSKIEKPATKINLSYWLLIVSSILVFSFSTIQPIIKYTGIQSPFLNFISNLTGWDYTPVNFLPYVFTSIITAQEYKEGKLAQVTTFLRLKLYGLLGLTLFFFTIEWVLTSNGLLIQVDQAPLDHYLRLSLVFGSWLLLYLGIVLKPQVPAIIAFLSSCSLGIYGFHVFFIFQKPLPLGSIPVMGNLLQAVPVLFILTNFFVVSIASIALTVLFKRIKIFKQFV</sequence>
<dbReference type="PANTHER" id="PTHR40074">
    <property type="entry name" value="O-ACETYLTRANSFERASE WECH"/>
    <property type="match status" value="1"/>
</dbReference>
<dbReference type="Pfam" id="PF01757">
    <property type="entry name" value="Acyl_transf_3"/>
    <property type="match status" value="1"/>
</dbReference>
<dbReference type="GO" id="GO:0016746">
    <property type="term" value="F:acyltransferase activity"/>
    <property type="evidence" value="ECO:0007669"/>
    <property type="project" value="UniProtKB-KW"/>
</dbReference>
<accession>A0ABV4WQW2</accession>
<protein>
    <submittedName>
        <fullName evidence="9">Acyltransferase family protein</fullName>
    </submittedName>
</protein>
<keyword evidence="6 7" id="KW-0472">Membrane</keyword>
<comment type="caution">
    <text evidence="9">The sequence shown here is derived from an EMBL/GenBank/DDBJ whole genome shotgun (WGS) entry which is preliminary data.</text>
</comment>
<comment type="subcellular location">
    <subcellularLocation>
        <location evidence="1">Cell membrane</location>
        <topology evidence="1">Multi-pass membrane protein</topology>
    </subcellularLocation>
</comment>
<name>A0ABV4WQW2_9CYAN</name>